<dbReference type="AlphaFoldDB" id="A0AAX3M4X4"/>
<feature type="domain" description="N-acetyltransferase" evidence="1">
    <location>
        <begin position="3"/>
        <end position="146"/>
    </location>
</feature>
<reference evidence="2 3" key="1">
    <citation type="submission" date="2023-02" db="EMBL/GenBank/DDBJ databases">
        <title>Genome sequence of Paenibacillus kyungheensis KACC 18744.</title>
        <authorList>
            <person name="Kim S."/>
            <person name="Heo J."/>
            <person name="Kwon S.-W."/>
        </authorList>
    </citation>
    <scope>NUCLEOTIDE SEQUENCE [LARGE SCALE GENOMIC DNA]</scope>
    <source>
        <strain evidence="2 3">KACC 18744</strain>
    </source>
</reference>
<evidence type="ECO:0000313" key="3">
    <source>
        <dbReference type="Proteomes" id="UP001220509"/>
    </source>
</evidence>
<dbReference type="InterPro" id="IPR039143">
    <property type="entry name" value="GNPNAT1-like"/>
</dbReference>
<dbReference type="GO" id="GO:0004343">
    <property type="term" value="F:glucosamine 6-phosphate N-acetyltransferase activity"/>
    <property type="evidence" value="ECO:0007669"/>
    <property type="project" value="TreeGrafter"/>
</dbReference>
<dbReference type="RefSeq" id="WP_273615490.1">
    <property type="nucleotide sequence ID" value="NZ_CP117416.1"/>
</dbReference>
<protein>
    <submittedName>
        <fullName evidence="2">GNAT family N-acetyltransferase</fullName>
        <ecNumber evidence="2">2.3.1.-</ecNumber>
    </submittedName>
</protein>
<evidence type="ECO:0000259" key="1">
    <source>
        <dbReference type="PROSITE" id="PS51186"/>
    </source>
</evidence>
<proteinExistence type="predicted"/>
<sequence length="146" mass="16718">MELLIKQVENEYELDHCLFVRKAVFVNEQGVPLDEEYDEWDNASTTIPHIIVYDGETPVATSRLRVVEGVAKLERICVLQEYRKYGVGKMLVDHMEQLAREQGLTQAKLHGQTQAAAFYERLGYVQSSDVFLESDIPHVLFTKSLS</sequence>
<keyword evidence="2" id="KW-0808">Transferase</keyword>
<dbReference type="EMBL" id="CP117416">
    <property type="protein sequence ID" value="WCT57259.1"/>
    <property type="molecule type" value="Genomic_DNA"/>
</dbReference>
<dbReference type="Proteomes" id="UP001220509">
    <property type="component" value="Chromosome"/>
</dbReference>
<dbReference type="PANTHER" id="PTHR13355">
    <property type="entry name" value="GLUCOSAMINE 6-PHOSPHATE N-ACETYLTRANSFERASE"/>
    <property type="match status" value="1"/>
</dbReference>
<dbReference type="SUPFAM" id="SSF55729">
    <property type="entry name" value="Acyl-CoA N-acyltransferases (Nat)"/>
    <property type="match status" value="1"/>
</dbReference>
<name>A0AAX3M4X4_9BACL</name>
<accession>A0AAX3M4X4</accession>
<dbReference type="Pfam" id="PF00583">
    <property type="entry name" value="Acetyltransf_1"/>
    <property type="match status" value="1"/>
</dbReference>
<dbReference type="InterPro" id="IPR016181">
    <property type="entry name" value="Acyl_CoA_acyltransferase"/>
</dbReference>
<gene>
    <name evidence="2" type="ORF">PQ456_07045</name>
</gene>
<dbReference type="PANTHER" id="PTHR13355:SF9">
    <property type="entry name" value="ACETYLTRANSFERASE BSU40680-RELATED"/>
    <property type="match status" value="1"/>
</dbReference>
<dbReference type="InterPro" id="IPR000182">
    <property type="entry name" value="GNAT_dom"/>
</dbReference>
<organism evidence="2 3">
    <name type="scientific">Paenibacillus kyungheensis</name>
    <dbReference type="NCBI Taxonomy" id="1452732"/>
    <lineage>
        <taxon>Bacteria</taxon>
        <taxon>Bacillati</taxon>
        <taxon>Bacillota</taxon>
        <taxon>Bacilli</taxon>
        <taxon>Bacillales</taxon>
        <taxon>Paenibacillaceae</taxon>
        <taxon>Paenibacillus</taxon>
    </lineage>
</organism>
<dbReference type="KEGG" id="pka:PQ456_07045"/>
<keyword evidence="3" id="KW-1185">Reference proteome</keyword>
<evidence type="ECO:0000313" key="2">
    <source>
        <dbReference type="EMBL" id="WCT57259.1"/>
    </source>
</evidence>
<dbReference type="CDD" id="cd04301">
    <property type="entry name" value="NAT_SF"/>
    <property type="match status" value="1"/>
</dbReference>
<dbReference type="PROSITE" id="PS51186">
    <property type="entry name" value="GNAT"/>
    <property type="match status" value="1"/>
</dbReference>
<dbReference type="Gene3D" id="3.40.630.30">
    <property type="match status" value="1"/>
</dbReference>
<keyword evidence="2" id="KW-0012">Acyltransferase</keyword>
<dbReference type="EC" id="2.3.1.-" evidence="2"/>